<name>A0A450V258_9GAMM</name>
<proteinExistence type="predicted"/>
<evidence type="ECO:0000313" key="3">
    <source>
        <dbReference type="EMBL" id="VFJ98873.1"/>
    </source>
</evidence>
<organism evidence="3">
    <name type="scientific">Candidatus Kentrum eta</name>
    <dbReference type="NCBI Taxonomy" id="2126337"/>
    <lineage>
        <taxon>Bacteria</taxon>
        <taxon>Pseudomonadati</taxon>
        <taxon>Pseudomonadota</taxon>
        <taxon>Gammaproteobacteria</taxon>
        <taxon>Candidatus Kentrum</taxon>
    </lineage>
</organism>
<dbReference type="EMBL" id="CAADFI010000026">
    <property type="protein sequence ID" value="VFJ92204.1"/>
    <property type="molecule type" value="Genomic_DNA"/>
</dbReference>
<evidence type="ECO:0000313" key="2">
    <source>
        <dbReference type="EMBL" id="VFJ92204.1"/>
    </source>
</evidence>
<dbReference type="AlphaFoldDB" id="A0A450V258"/>
<accession>A0A450V258</accession>
<dbReference type="EMBL" id="CAADFG010000028">
    <property type="protein sequence ID" value="VFJ91180.1"/>
    <property type="molecule type" value="Genomic_DNA"/>
</dbReference>
<evidence type="ECO:0000313" key="1">
    <source>
        <dbReference type="EMBL" id="VFJ91180.1"/>
    </source>
</evidence>
<protein>
    <submittedName>
        <fullName evidence="3">Uncharacterized protein</fullName>
    </submittedName>
</protein>
<gene>
    <name evidence="1" type="ORF">BECKH772A_GA0070896_100289</name>
    <name evidence="2" type="ORF">BECKH772B_GA0070898_100269</name>
    <name evidence="3" type="ORF">BECKH772C_GA0070978_100269</name>
</gene>
<reference evidence="3" key="1">
    <citation type="submission" date="2019-02" db="EMBL/GenBank/DDBJ databases">
        <authorList>
            <person name="Gruber-Vodicka R. H."/>
            <person name="Seah K. B. B."/>
        </authorList>
    </citation>
    <scope>NUCLEOTIDE SEQUENCE</scope>
    <source>
        <strain evidence="3">BECK_SA2B12</strain>
        <strain evidence="1">BECK_SA2B15</strain>
        <strain evidence="2">BECK_SA2B20</strain>
    </source>
</reference>
<sequence>MIAGSEKARQIAVPVRARHIEHGAGHTDHEAMGSRTAGRACIRIENRDHRARYGRTRRRSASEPPHSAPCAIPIYLERAAFSVLKTAKIPKGIGDSVDYCRACRISRYHQRLFRRKSDIPPLKVSVSGG</sequence>
<dbReference type="EMBL" id="CAADFJ010000026">
    <property type="protein sequence ID" value="VFJ98873.1"/>
    <property type="molecule type" value="Genomic_DNA"/>
</dbReference>